<dbReference type="Proteomes" id="UP000199643">
    <property type="component" value="Unassembled WGS sequence"/>
</dbReference>
<gene>
    <name evidence="1" type="ORF">SAMN05421827_1093</name>
</gene>
<keyword evidence="2" id="KW-1185">Reference proteome</keyword>
<reference evidence="2" key="1">
    <citation type="submission" date="2016-10" db="EMBL/GenBank/DDBJ databases">
        <authorList>
            <person name="Varghese N."/>
            <person name="Submissions S."/>
        </authorList>
    </citation>
    <scope>NUCLEOTIDE SEQUENCE [LARGE SCALE GENOMIC DNA]</scope>
    <source>
        <strain evidence="2">DSM 17933</strain>
    </source>
</reference>
<dbReference type="AlphaFoldDB" id="A0A1G7VXD9"/>
<dbReference type="RefSeq" id="WP_090500333.1">
    <property type="nucleotide sequence ID" value="NZ_FNCH01000009.1"/>
</dbReference>
<dbReference type="STRING" id="405671.SAMN05421827_1093"/>
<name>A0A1G7VXD9_9SPHI</name>
<protein>
    <submittedName>
        <fullName evidence="1">Uncharacterized protein</fullName>
    </submittedName>
</protein>
<dbReference type="OrthoDB" id="676292at2"/>
<organism evidence="1 2">
    <name type="scientific">Pedobacter terrae</name>
    <dbReference type="NCBI Taxonomy" id="405671"/>
    <lineage>
        <taxon>Bacteria</taxon>
        <taxon>Pseudomonadati</taxon>
        <taxon>Bacteroidota</taxon>
        <taxon>Sphingobacteriia</taxon>
        <taxon>Sphingobacteriales</taxon>
        <taxon>Sphingobacteriaceae</taxon>
        <taxon>Pedobacter</taxon>
    </lineage>
</organism>
<evidence type="ECO:0000313" key="2">
    <source>
        <dbReference type="Proteomes" id="UP000199643"/>
    </source>
</evidence>
<accession>A0A1G7VXD9</accession>
<dbReference type="EMBL" id="FNCH01000009">
    <property type="protein sequence ID" value="SDG64397.1"/>
    <property type="molecule type" value="Genomic_DNA"/>
</dbReference>
<sequence length="126" mass="14109">MRHFLFDHVPKSIKKYDSLAMETRFIINISLQGPAGKITYGKFSLGNDKKEASEIFSQLKGSAEETPGCSLKIEFVEEMMELPILTGAINCNLEELKENIAIISKEIFRIAHLENGNIDGEYGLSL</sequence>
<evidence type="ECO:0000313" key="1">
    <source>
        <dbReference type="EMBL" id="SDG64397.1"/>
    </source>
</evidence>
<proteinExistence type="predicted"/>